<dbReference type="Pfam" id="PF04851">
    <property type="entry name" value="ResIII"/>
    <property type="match status" value="1"/>
</dbReference>
<protein>
    <recommendedName>
        <fullName evidence="3">RNA helicase</fullName>
        <ecNumber evidence="3">3.6.4.13</ecNumber>
    </recommendedName>
</protein>
<dbReference type="Gene3D" id="3.40.50.300">
    <property type="entry name" value="P-loop containing nucleotide triphosphate hydrolases"/>
    <property type="match status" value="2"/>
</dbReference>
<gene>
    <name evidence="20" type="ORF">NXF25_013101</name>
</gene>
<dbReference type="InterPro" id="IPR021673">
    <property type="entry name" value="RLR_CTR"/>
</dbReference>
<dbReference type="PROSITE" id="PS51789">
    <property type="entry name" value="RLR_CTR"/>
    <property type="match status" value="1"/>
</dbReference>
<dbReference type="PROSITE" id="PS51194">
    <property type="entry name" value="HELICASE_CTER"/>
    <property type="match status" value="1"/>
</dbReference>
<dbReference type="PROSITE" id="PS51192">
    <property type="entry name" value="HELICASE_ATP_BIND_1"/>
    <property type="match status" value="1"/>
</dbReference>
<keyword evidence="8" id="KW-0378">Hydrolase</keyword>
<keyword evidence="5" id="KW-0399">Innate immunity</keyword>
<dbReference type="EC" id="3.6.4.13" evidence="3"/>
<evidence type="ECO:0000256" key="12">
    <source>
        <dbReference type="ARBA" id="ARBA00022859"/>
    </source>
</evidence>
<dbReference type="Gene3D" id="2.170.150.30">
    <property type="entry name" value="RIG-I-like receptor, C-terminal regulatory domain"/>
    <property type="match status" value="1"/>
</dbReference>
<evidence type="ECO:0000259" key="18">
    <source>
        <dbReference type="PROSITE" id="PS51194"/>
    </source>
</evidence>
<dbReference type="Pfam" id="PF00271">
    <property type="entry name" value="Helicase_C"/>
    <property type="match status" value="1"/>
</dbReference>
<feature type="compositionally biased region" description="Basic and acidic residues" evidence="16">
    <location>
        <begin position="35"/>
        <end position="56"/>
    </location>
</feature>
<feature type="compositionally biased region" description="Basic residues" evidence="16">
    <location>
        <begin position="57"/>
        <end position="67"/>
    </location>
</feature>
<evidence type="ECO:0000256" key="6">
    <source>
        <dbReference type="ARBA" id="ARBA00022723"/>
    </source>
</evidence>
<evidence type="ECO:0000313" key="20">
    <source>
        <dbReference type="EMBL" id="KAK9400082.1"/>
    </source>
</evidence>
<dbReference type="Gene3D" id="1.20.1320.30">
    <property type="match status" value="1"/>
</dbReference>
<evidence type="ECO:0000259" key="19">
    <source>
        <dbReference type="PROSITE" id="PS51789"/>
    </source>
</evidence>
<keyword evidence="4" id="KW-0963">Cytoplasm</keyword>
<feature type="compositionally biased region" description="Basic and acidic residues" evidence="16">
    <location>
        <begin position="172"/>
        <end position="184"/>
    </location>
</feature>
<dbReference type="PANTHER" id="PTHR14074">
    <property type="entry name" value="HELICASE WITH DEATH DOMAIN-RELATED"/>
    <property type="match status" value="1"/>
</dbReference>
<dbReference type="AlphaFoldDB" id="A0AAW1BE51"/>
<dbReference type="EMBL" id="JAOTOJ010000006">
    <property type="protein sequence ID" value="KAK9400082.1"/>
    <property type="molecule type" value="Genomic_DNA"/>
</dbReference>
<dbReference type="InterPro" id="IPR051363">
    <property type="entry name" value="RLR_Helicase"/>
</dbReference>
<evidence type="ECO:0000256" key="15">
    <source>
        <dbReference type="ARBA" id="ARBA00049390"/>
    </source>
</evidence>
<evidence type="ECO:0000256" key="5">
    <source>
        <dbReference type="ARBA" id="ARBA00022588"/>
    </source>
</evidence>
<dbReference type="GO" id="GO:0003727">
    <property type="term" value="F:single-stranded RNA binding"/>
    <property type="evidence" value="ECO:0007669"/>
    <property type="project" value="TreeGrafter"/>
</dbReference>
<dbReference type="SMART" id="SM00490">
    <property type="entry name" value="HELICc"/>
    <property type="match status" value="1"/>
</dbReference>
<dbReference type="GO" id="GO:0003677">
    <property type="term" value="F:DNA binding"/>
    <property type="evidence" value="ECO:0007669"/>
    <property type="project" value="InterPro"/>
</dbReference>
<feature type="compositionally biased region" description="Basic and acidic residues" evidence="16">
    <location>
        <begin position="149"/>
        <end position="159"/>
    </location>
</feature>
<dbReference type="Pfam" id="PF11648">
    <property type="entry name" value="RIG-I_C-RD"/>
    <property type="match status" value="1"/>
</dbReference>
<evidence type="ECO:0000256" key="8">
    <source>
        <dbReference type="ARBA" id="ARBA00022801"/>
    </source>
</evidence>
<keyword evidence="7" id="KW-0547">Nucleotide-binding</keyword>
<dbReference type="InterPro" id="IPR041204">
    <property type="entry name" value="RIG-I-like_C"/>
</dbReference>
<feature type="domain" description="RLR CTR" evidence="19">
    <location>
        <begin position="762"/>
        <end position="889"/>
    </location>
</feature>
<proteinExistence type="inferred from homology"/>
<dbReference type="InterPro" id="IPR038557">
    <property type="entry name" value="RLR_C_sf"/>
</dbReference>
<dbReference type="Pfam" id="PF18119">
    <property type="entry name" value="RIG-I_C"/>
    <property type="match status" value="1"/>
</dbReference>
<evidence type="ECO:0000256" key="7">
    <source>
        <dbReference type="ARBA" id="ARBA00022741"/>
    </source>
</evidence>
<keyword evidence="9 20" id="KW-0347">Helicase</keyword>
<dbReference type="GO" id="GO:0002753">
    <property type="term" value="P:cytoplasmic pattern recognition receptor signaling pathway"/>
    <property type="evidence" value="ECO:0007669"/>
    <property type="project" value="TreeGrafter"/>
</dbReference>
<keyword evidence="21" id="KW-1185">Reference proteome</keyword>
<evidence type="ECO:0000256" key="2">
    <source>
        <dbReference type="ARBA" id="ARBA00006866"/>
    </source>
</evidence>
<comment type="subcellular location">
    <subcellularLocation>
        <location evidence="1">Cytoplasm</location>
    </subcellularLocation>
</comment>
<dbReference type="SUPFAM" id="SSF52540">
    <property type="entry name" value="P-loop containing nucleoside triphosphate hydrolases"/>
    <property type="match status" value="2"/>
</dbReference>
<dbReference type="GO" id="GO:0003725">
    <property type="term" value="F:double-stranded RNA binding"/>
    <property type="evidence" value="ECO:0007669"/>
    <property type="project" value="TreeGrafter"/>
</dbReference>
<evidence type="ECO:0000256" key="3">
    <source>
        <dbReference type="ARBA" id="ARBA00012552"/>
    </source>
</evidence>
<dbReference type="GO" id="GO:0140374">
    <property type="term" value="P:antiviral innate immune response"/>
    <property type="evidence" value="ECO:0007669"/>
    <property type="project" value="TreeGrafter"/>
</dbReference>
<reference evidence="20 21" key="1">
    <citation type="journal article" date="2024" name="Proc. Natl. Acad. Sci. U.S.A.">
        <title>The genetic regulatory architecture and epigenomic basis for age-related changes in rattlesnake venom.</title>
        <authorList>
            <person name="Hogan M.P."/>
            <person name="Holding M.L."/>
            <person name="Nystrom G.S."/>
            <person name="Colston T.J."/>
            <person name="Bartlett D.A."/>
            <person name="Mason A.J."/>
            <person name="Ellsworth S.A."/>
            <person name="Rautsaw R.M."/>
            <person name="Lawrence K.C."/>
            <person name="Strickland J.L."/>
            <person name="He B."/>
            <person name="Fraser P."/>
            <person name="Margres M.J."/>
            <person name="Gilbert D.M."/>
            <person name="Gibbs H.L."/>
            <person name="Parkinson C.L."/>
            <person name="Rokyta D.R."/>
        </authorList>
    </citation>
    <scope>NUCLEOTIDE SEQUENCE [LARGE SCALE GENOMIC DNA]</scope>
    <source>
        <strain evidence="20">DRR0105</strain>
    </source>
</reference>
<dbReference type="InterPro" id="IPR006935">
    <property type="entry name" value="Helicase/UvrB_N"/>
</dbReference>
<dbReference type="SMART" id="SM00487">
    <property type="entry name" value="DEXDc"/>
    <property type="match status" value="1"/>
</dbReference>
<dbReference type="InterPro" id="IPR001650">
    <property type="entry name" value="Helicase_C-like"/>
</dbReference>
<keyword evidence="14" id="KW-0051">Antiviral defense</keyword>
<comment type="similarity">
    <text evidence="2">Belongs to the helicase family. RLR subfamily.</text>
</comment>
<evidence type="ECO:0000256" key="11">
    <source>
        <dbReference type="ARBA" id="ARBA00022840"/>
    </source>
</evidence>
<organism evidence="20 21">
    <name type="scientific">Crotalus adamanteus</name>
    <name type="common">Eastern diamondback rattlesnake</name>
    <dbReference type="NCBI Taxonomy" id="8729"/>
    <lineage>
        <taxon>Eukaryota</taxon>
        <taxon>Metazoa</taxon>
        <taxon>Chordata</taxon>
        <taxon>Craniata</taxon>
        <taxon>Vertebrata</taxon>
        <taxon>Euteleostomi</taxon>
        <taxon>Lepidosauria</taxon>
        <taxon>Squamata</taxon>
        <taxon>Bifurcata</taxon>
        <taxon>Unidentata</taxon>
        <taxon>Episquamata</taxon>
        <taxon>Toxicofera</taxon>
        <taxon>Serpentes</taxon>
        <taxon>Colubroidea</taxon>
        <taxon>Viperidae</taxon>
        <taxon>Crotalinae</taxon>
        <taxon>Crotalus</taxon>
    </lineage>
</organism>
<dbReference type="InterPro" id="IPR027417">
    <property type="entry name" value="P-loop_NTPase"/>
</dbReference>
<sequence length="896" mass="101942">MLTRLQKTKRAIEIKAQNPCITNIGDIPIGVQGDTIDKDGERSLDLTPHRRSERNRMTHLRGKKRSPHSASSAGSKTYGVRGDTEHDSKLADAPENKEKNESRRRGAREGGANEISSLRLVPTTPMDSKDSCRAHAGARGVGMRRRVGKERCDAQEDRNSTPPPQIKTSDYGIRDGSTEDKKEGKDVMAKDNYNHEITPIEKQSIEPPQPFSRFSKRGPMELRDYQLEVIEPALEGKNIIIWLPTGAGKTRAAVYVCKKHLESQDKNKVVVLANTVPLVDQHLKNEFSFLQSQFQITSVCGDNIQKLFFSDMVKSHDLIICTAQILYNALNNQEEEMRVELTDFSLLVIDECHHTHKGTVYNKIMEKYLDRKLKGLQDLPQILGLTASLGTGSANSLEAAKDHILEICANLDAEKIMSTNKHNLSLNGHVPCPKKQYDLSEPRLQDPFGEKLRDIMAQIYTYLNVPDITANFGTKCFEQQIVELETKGAKECCQKTRVCALHLRKYNDALLTNETVRMIDAFSMLDEFYQLEHATKKLTQKTEQYLFQLFAENRLSLLGLAKDSRYENPKLGKLQQVLQNQFQELKSSRGIVFTWTRQSAYSLHEWVLGNQALRGLGIKSDVLTGAGSSSQTKHMTQQEQQDVLNRFRKGQLNLLLSTSVAEEGLDIPECNIIIRYGLMTNEIAMMQARGRARAPNSICSILAKTNSKEVARERLNETLETLMESAIKWVQEMPDKEYHLKITKLQHEGMISRKLRDIKLEQQRLLHDPASVRFCCLNCNLAVCHASDLRKIENMHHININSNFSLYYKKSLNCVAISREFKDWKPGSSISCDKCGQIWGMEMIYRDFTLPMLAIKNFVVETPDGRQKPKKWSKVTFEVKAFDYTEYCNTNFKLDT</sequence>
<evidence type="ECO:0000256" key="1">
    <source>
        <dbReference type="ARBA" id="ARBA00004496"/>
    </source>
</evidence>
<dbReference type="GO" id="GO:0008270">
    <property type="term" value="F:zinc ion binding"/>
    <property type="evidence" value="ECO:0007669"/>
    <property type="project" value="TreeGrafter"/>
</dbReference>
<evidence type="ECO:0000256" key="4">
    <source>
        <dbReference type="ARBA" id="ARBA00022490"/>
    </source>
</evidence>
<feature type="region of interest" description="Disordered" evidence="16">
    <location>
        <begin position="30"/>
        <end position="184"/>
    </location>
</feature>
<keyword evidence="6" id="KW-0479">Metal-binding</keyword>
<keyword evidence="11" id="KW-0067">ATP-binding</keyword>
<dbReference type="PANTHER" id="PTHR14074:SF7">
    <property type="entry name" value="ATP-DEPENDENT RNA HELICASE DHX58"/>
    <property type="match status" value="1"/>
</dbReference>
<keyword evidence="12" id="KW-0391">Immunity</keyword>
<feature type="domain" description="Helicase C-terminal" evidence="18">
    <location>
        <begin position="573"/>
        <end position="741"/>
    </location>
</feature>
<accession>A0AAW1BE51</accession>
<dbReference type="GO" id="GO:0003724">
    <property type="term" value="F:RNA helicase activity"/>
    <property type="evidence" value="ECO:0007669"/>
    <property type="project" value="UniProtKB-EC"/>
</dbReference>
<dbReference type="Proteomes" id="UP001474421">
    <property type="component" value="Unassembled WGS sequence"/>
</dbReference>
<feature type="domain" description="Helicase ATP-binding" evidence="17">
    <location>
        <begin position="230"/>
        <end position="407"/>
    </location>
</feature>
<dbReference type="CDD" id="cd12090">
    <property type="entry name" value="MDA5_ID"/>
    <property type="match status" value="1"/>
</dbReference>
<keyword evidence="13" id="KW-0694">RNA-binding</keyword>
<dbReference type="GO" id="GO:0039536">
    <property type="term" value="P:negative regulation of RIG-I signaling pathway"/>
    <property type="evidence" value="ECO:0007669"/>
    <property type="project" value="TreeGrafter"/>
</dbReference>
<evidence type="ECO:0000256" key="14">
    <source>
        <dbReference type="ARBA" id="ARBA00023118"/>
    </source>
</evidence>
<dbReference type="GO" id="GO:0005524">
    <property type="term" value="F:ATP binding"/>
    <property type="evidence" value="ECO:0007669"/>
    <property type="project" value="UniProtKB-KW"/>
</dbReference>
<name>A0AAW1BE51_CROAD</name>
<comment type="caution">
    <text evidence="20">The sequence shown here is derived from an EMBL/GenBank/DDBJ whole genome shotgun (WGS) entry which is preliminary data.</text>
</comment>
<keyword evidence="10" id="KW-0862">Zinc</keyword>
<dbReference type="InterPro" id="IPR014001">
    <property type="entry name" value="Helicase_ATP-bd"/>
</dbReference>
<feature type="compositionally biased region" description="Basic and acidic residues" evidence="16">
    <location>
        <begin position="82"/>
        <end position="108"/>
    </location>
</feature>
<dbReference type="GO" id="GO:0005737">
    <property type="term" value="C:cytoplasm"/>
    <property type="evidence" value="ECO:0007669"/>
    <property type="project" value="UniProtKB-SubCell"/>
</dbReference>
<evidence type="ECO:0000313" key="21">
    <source>
        <dbReference type="Proteomes" id="UP001474421"/>
    </source>
</evidence>
<evidence type="ECO:0000256" key="10">
    <source>
        <dbReference type="ARBA" id="ARBA00022833"/>
    </source>
</evidence>
<evidence type="ECO:0000256" key="9">
    <source>
        <dbReference type="ARBA" id="ARBA00022806"/>
    </source>
</evidence>
<evidence type="ECO:0000259" key="17">
    <source>
        <dbReference type="PROSITE" id="PS51192"/>
    </source>
</evidence>
<evidence type="ECO:0000256" key="16">
    <source>
        <dbReference type="SAM" id="MobiDB-lite"/>
    </source>
</evidence>
<dbReference type="GO" id="GO:0016787">
    <property type="term" value="F:hydrolase activity"/>
    <property type="evidence" value="ECO:0007669"/>
    <property type="project" value="UniProtKB-KW"/>
</dbReference>
<comment type="catalytic activity">
    <reaction evidence="15">
        <text>ATP + H2O = ADP + phosphate + H(+)</text>
        <dbReference type="Rhea" id="RHEA:13065"/>
        <dbReference type="ChEBI" id="CHEBI:15377"/>
        <dbReference type="ChEBI" id="CHEBI:15378"/>
        <dbReference type="ChEBI" id="CHEBI:30616"/>
        <dbReference type="ChEBI" id="CHEBI:43474"/>
        <dbReference type="ChEBI" id="CHEBI:456216"/>
        <dbReference type="EC" id="3.6.4.13"/>
    </reaction>
    <physiologicalReaction direction="left-to-right" evidence="15">
        <dbReference type="Rhea" id="RHEA:13066"/>
    </physiologicalReaction>
</comment>
<evidence type="ECO:0000256" key="13">
    <source>
        <dbReference type="ARBA" id="ARBA00022884"/>
    </source>
</evidence>